<sequence length="90" mass="10696">MKIEEVGGNRKGATVSFLKQLSFGEEKKLKFSRREVLFYRYARDLRSYVFVGRVRIERRSWRNQSYEVLRSPVRDLATGDMANSLKKWCT</sequence>
<evidence type="ECO:0000313" key="2">
    <source>
        <dbReference type="Proteomes" id="UP000324222"/>
    </source>
</evidence>
<protein>
    <submittedName>
        <fullName evidence="1">Uncharacterized protein</fullName>
    </submittedName>
</protein>
<keyword evidence="2" id="KW-1185">Reference proteome</keyword>
<name>A0A5B7DYB1_PORTR</name>
<evidence type="ECO:0000313" key="1">
    <source>
        <dbReference type="EMBL" id="MPC26611.1"/>
    </source>
</evidence>
<dbReference type="AlphaFoldDB" id="A0A5B7DYB1"/>
<comment type="caution">
    <text evidence="1">The sequence shown here is derived from an EMBL/GenBank/DDBJ whole genome shotgun (WGS) entry which is preliminary data.</text>
</comment>
<proteinExistence type="predicted"/>
<organism evidence="1 2">
    <name type="scientific">Portunus trituberculatus</name>
    <name type="common">Swimming crab</name>
    <name type="synonym">Neptunus trituberculatus</name>
    <dbReference type="NCBI Taxonomy" id="210409"/>
    <lineage>
        <taxon>Eukaryota</taxon>
        <taxon>Metazoa</taxon>
        <taxon>Ecdysozoa</taxon>
        <taxon>Arthropoda</taxon>
        <taxon>Crustacea</taxon>
        <taxon>Multicrustacea</taxon>
        <taxon>Malacostraca</taxon>
        <taxon>Eumalacostraca</taxon>
        <taxon>Eucarida</taxon>
        <taxon>Decapoda</taxon>
        <taxon>Pleocyemata</taxon>
        <taxon>Brachyura</taxon>
        <taxon>Eubrachyura</taxon>
        <taxon>Portunoidea</taxon>
        <taxon>Portunidae</taxon>
        <taxon>Portuninae</taxon>
        <taxon>Portunus</taxon>
    </lineage>
</organism>
<gene>
    <name evidence="1" type="ORF">E2C01_019755</name>
</gene>
<reference evidence="1 2" key="1">
    <citation type="submission" date="2019-05" db="EMBL/GenBank/DDBJ databases">
        <title>Another draft genome of Portunus trituberculatus and its Hox gene families provides insights of decapod evolution.</title>
        <authorList>
            <person name="Jeong J.-H."/>
            <person name="Song I."/>
            <person name="Kim S."/>
            <person name="Choi T."/>
            <person name="Kim D."/>
            <person name="Ryu S."/>
            <person name="Kim W."/>
        </authorList>
    </citation>
    <scope>NUCLEOTIDE SEQUENCE [LARGE SCALE GENOMIC DNA]</scope>
    <source>
        <tissue evidence="1">Muscle</tissue>
    </source>
</reference>
<dbReference type="EMBL" id="VSRR010001622">
    <property type="protein sequence ID" value="MPC26611.1"/>
    <property type="molecule type" value="Genomic_DNA"/>
</dbReference>
<dbReference type="Proteomes" id="UP000324222">
    <property type="component" value="Unassembled WGS sequence"/>
</dbReference>
<accession>A0A5B7DYB1</accession>